<organism evidence="1">
    <name type="scientific">Rhizophora mucronata</name>
    <name type="common">Asiatic mangrove</name>
    <dbReference type="NCBI Taxonomy" id="61149"/>
    <lineage>
        <taxon>Eukaryota</taxon>
        <taxon>Viridiplantae</taxon>
        <taxon>Streptophyta</taxon>
        <taxon>Embryophyta</taxon>
        <taxon>Tracheophyta</taxon>
        <taxon>Spermatophyta</taxon>
        <taxon>Magnoliopsida</taxon>
        <taxon>eudicotyledons</taxon>
        <taxon>Gunneridae</taxon>
        <taxon>Pentapetalae</taxon>
        <taxon>rosids</taxon>
        <taxon>fabids</taxon>
        <taxon>Malpighiales</taxon>
        <taxon>Rhizophoraceae</taxon>
        <taxon>Rhizophora</taxon>
    </lineage>
</organism>
<accession>A0A2P2LHN4</accession>
<reference evidence="1" key="1">
    <citation type="submission" date="2018-02" db="EMBL/GenBank/DDBJ databases">
        <title>Rhizophora mucronata_Transcriptome.</title>
        <authorList>
            <person name="Meera S.P."/>
            <person name="Sreeshan A."/>
            <person name="Augustine A."/>
        </authorList>
    </citation>
    <scope>NUCLEOTIDE SEQUENCE</scope>
    <source>
        <tissue evidence="1">Leaf</tissue>
    </source>
</reference>
<sequence>MQPQFSHWCTQISVTSNLFQQQPMTSAEKLMFFPFQVHRKQRGLPYYGSAVKF</sequence>
<name>A0A2P2LHN4_RHIMU</name>
<protein>
    <submittedName>
        <fullName evidence="1">Uncharacterized protein</fullName>
    </submittedName>
</protein>
<proteinExistence type="predicted"/>
<dbReference type="EMBL" id="GGEC01037004">
    <property type="protein sequence ID" value="MBX17488.1"/>
    <property type="molecule type" value="Transcribed_RNA"/>
</dbReference>
<dbReference type="AlphaFoldDB" id="A0A2P2LHN4"/>
<evidence type="ECO:0000313" key="1">
    <source>
        <dbReference type="EMBL" id="MBX17488.1"/>
    </source>
</evidence>